<proteinExistence type="predicted"/>
<evidence type="ECO:0008006" key="4">
    <source>
        <dbReference type="Google" id="ProtNLM"/>
    </source>
</evidence>
<dbReference type="AlphaFoldDB" id="A0A2C9DAH1"/>
<feature type="compositionally biased region" description="Basic and acidic residues" evidence="1">
    <location>
        <begin position="36"/>
        <end position="64"/>
    </location>
</feature>
<protein>
    <recommendedName>
        <fullName evidence="4">Transcriptional regulator</fullName>
    </recommendedName>
</protein>
<feature type="compositionally biased region" description="Basic residues" evidence="1">
    <location>
        <begin position="65"/>
        <end position="74"/>
    </location>
</feature>
<dbReference type="Proteomes" id="UP000223606">
    <property type="component" value="Chromosome 1"/>
</dbReference>
<reference evidence="3" key="1">
    <citation type="submission" date="2017-09" db="EMBL/GenBank/DDBJ databases">
        <title>Genome sequence of Nannocystis excedens DSM 71.</title>
        <authorList>
            <person name="Blom J."/>
        </authorList>
    </citation>
    <scope>NUCLEOTIDE SEQUENCE [LARGE SCALE GENOMIC DNA]</scope>
    <source>
        <strain evidence="3">type strain: E19</strain>
    </source>
</reference>
<feature type="region of interest" description="Disordered" evidence="1">
    <location>
        <begin position="35"/>
        <end position="74"/>
    </location>
</feature>
<organism evidence="2 3">
    <name type="scientific">Hartmannibacter diazotrophicus</name>
    <dbReference type="NCBI Taxonomy" id="1482074"/>
    <lineage>
        <taxon>Bacteria</taxon>
        <taxon>Pseudomonadati</taxon>
        <taxon>Pseudomonadota</taxon>
        <taxon>Alphaproteobacteria</taxon>
        <taxon>Hyphomicrobiales</taxon>
        <taxon>Pleomorphomonadaceae</taxon>
        <taxon>Hartmannibacter</taxon>
    </lineage>
</organism>
<dbReference type="KEGG" id="hdi:HDIA_3793"/>
<gene>
    <name evidence="2" type="ORF">HDIA_3793</name>
</gene>
<feature type="region of interest" description="Disordered" evidence="1">
    <location>
        <begin position="1"/>
        <end position="23"/>
    </location>
</feature>
<sequence>MNKSITKDNLFPPKRQKAETKADITDQAARAIIQEEADKRNAKTERLREARLAMEAEQAKDPPVKKKRAKQPAG</sequence>
<dbReference type="RefSeq" id="WP_099559013.1">
    <property type="nucleotide sequence ID" value="NZ_LT960614.1"/>
</dbReference>
<keyword evidence="3" id="KW-1185">Reference proteome</keyword>
<evidence type="ECO:0000313" key="2">
    <source>
        <dbReference type="EMBL" id="SON57334.1"/>
    </source>
</evidence>
<dbReference type="EMBL" id="LT960614">
    <property type="protein sequence ID" value="SON57334.1"/>
    <property type="molecule type" value="Genomic_DNA"/>
</dbReference>
<name>A0A2C9DAH1_9HYPH</name>
<evidence type="ECO:0000256" key="1">
    <source>
        <dbReference type="SAM" id="MobiDB-lite"/>
    </source>
</evidence>
<dbReference type="OrthoDB" id="8087525at2"/>
<accession>A0A2C9DAH1</accession>
<evidence type="ECO:0000313" key="3">
    <source>
        <dbReference type="Proteomes" id="UP000223606"/>
    </source>
</evidence>